<name>A0A562UQT7_9ACTN</name>
<evidence type="ECO:0000313" key="3">
    <source>
        <dbReference type="Proteomes" id="UP000321617"/>
    </source>
</evidence>
<sequence>MVDMAFSIKSPSADELARKLAAATGESLTEAVETAIRERLERQLQGARSRRIHHRLDALRAELNAAPVADSRTGDDIVGYDENGLPA</sequence>
<proteinExistence type="predicted"/>
<protein>
    <submittedName>
        <fullName evidence="2">Antitoxin VapB</fullName>
    </submittedName>
</protein>
<keyword evidence="3" id="KW-1185">Reference proteome</keyword>
<reference evidence="2 3" key="1">
    <citation type="journal article" date="2013" name="Stand. Genomic Sci.">
        <title>Genomic Encyclopedia of Type Strains, Phase I: The one thousand microbial genomes (KMG-I) project.</title>
        <authorList>
            <person name="Kyrpides N.C."/>
            <person name="Woyke T."/>
            <person name="Eisen J.A."/>
            <person name="Garrity G."/>
            <person name="Lilburn T.G."/>
            <person name="Beck B.J."/>
            <person name="Whitman W.B."/>
            <person name="Hugenholtz P."/>
            <person name="Klenk H.P."/>
        </authorList>
    </citation>
    <scope>NUCLEOTIDE SEQUENCE [LARGE SCALE GENOMIC DNA]</scope>
    <source>
        <strain evidence="2 3">DSM 45044</strain>
    </source>
</reference>
<comment type="caution">
    <text evidence="2">The sequence shown here is derived from an EMBL/GenBank/DDBJ whole genome shotgun (WGS) entry which is preliminary data.</text>
</comment>
<dbReference type="EMBL" id="VLLL01000009">
    <property type="protein sequence ID" value="TWJ07979.1"/>
    <property type="molecule type" value="Genomic_DNA"/>
</dbReference>
<keyword evidence="1" id="KW-1277">Toxin-antitoxin system</keyword>
<dbReference type="Proteomes" id="UP000321617">
    <property type="component" value="Unassembled WGS sequence"/>
</dbReference>
<accession>A0A562UQT7</accession>
<dbReference type="InterPro" id="IPR011660">
    <property type="entry name" value="VapB-like"/>
</dbReference>
<evidence type="ECO:0000256" key="1">
    <source>
        <dbReference type="ARBA" id="ARBA00022649"/>
    </source>
</evidence>
<dbReference type="Pfam" id="PF07704">
    <property type="entry name" value="PSK_trans_fac"/>
    <property type="match status" value="1"/>
</dbReference>
<organism evidence="2 3">
    <name type="scientific">Stackebrandtia albiflava</name>
    <dbReference type="NCBI Taxonomy" id="406432"/>
    <lineage>
        <taxon>Bacteria</taxon>
        <taxon>Bacillati</taxon>
        <taxon>Actinomycetota</taxon>
        <taxon>Actinomycetes</taxon>
        <taxon>Glycomycetales</taxon>
        <taxon>Glycomycetaceae</taxon>
        <taxon>Stackebrandtia</taxon>
    </lineage>
</organism>
<gene>
    <name evidence="2" type="ORF">LX16_4762</name>
</gene>
<dbReference type="AlphaFoldDB" id="A0A562UQT7"/>
<evidence type="ECO:0000313" key="2">
    <source>
        <dbReference type="EMBL" id="TWJ07979.1"/>
    </source>
</evidence>